<feature type="region of interest" description="Disordered" evidence="3">
    <location>
        <begin position="63"/>
        <end position="89"/>
    </location>
</feature>
<sequence length="437" mass="46529">MSLVLQMRNERAKLNDQLQALAKIEAEGGSLTAEQMTEFGNLESQITALTDKISRAETAERAAASAAAPVDEGARGITGPPESRVEGPYGKPVAGAKVAQMVRLLAATQGNQSEAAKLAKDGGYSSDVQMALSTVTPGAGGVLVPENMATEVIESLRPRSIVRKMGVRSLPLNNGNLTMPRISGNTVVSYIGTETDIPVTGMTFDDTKLSAKKAAAIVPVSNDLIRMSGVNPRVDQLVANDLAVSMGLSEDLHFIRSDGSGVLPKGLRYWAIPANVLPAPVAPTLEQIDLYLGGMMLRVETAYIDMTGCGWLMHPRTLRWLQALRDGNGNKAYPEIDAGMLKGYPVGLSTQIPVNLGGDGDESEIYFVNFGDAMIGEDMDLVINFSAEASYKDSQGNVVSAFQRDQTLVRVIAKHDFGPRHVELVVVGTAVKWGAGM</sequence>
<organism evidence="5 6">
    <name type="scientific">Pseudomonas denitrificans</name>
    <dbReference type="NCBI Taxonomy" id="43306"/>
    <lineage>
        <taxon>Bacteria</taxon>
        <taxon>Pseudomonadati</taxon>
        <taxon>Pseudomonadota</taxon>
        <taxon>Gammaproteobacteria</taxon>
        <taxon>Pseudomonadales</taxon>
        <taxon>Pseudomonadaceae</taxon>
        <taxon>Halopseudomonas</taxon>
    </lineage>
</organism>
<comment type="subcellular location">
    <subcellularLocation>
        <location evidence="1">Virion</location>
    </subcellularLocation>
</comment>
<dbReference type="Pfam" id="PF05065">
    <property type="entry name" value="Phage_capsid"/>
    <property type="match status" value="1"/>
</dbReference>
<dbReference type="NCBIfam" id="TIGR01554">
    <property type="entry name" value="major_cap_HK97"/>
    <property type="match status" value="1"/>
</dbReference>
<evidence type="ECO:0000313" key="5">
    <source>
        <dbReference type="EMBL" id="QEY75788.1"/>
    </source>
</evidence>
<name>A0A9X7R7J2_PSEDE</name>
<feature type="coiled-coil region" evidence="2">
    <location>
        <begin position="4"/>
        <end position="59"/>
    </location>
</feature>
<keyword evidence="6" id="KW-1185">Reference proteome</keyword>
<keyword evidence="2" id="KW-0175">Coiled coil</keyword>
<gene>
    <name evidence="5" type="ORF">F1C79_31500</name>
</gene>
<evidence type="ECO:0000256" key="2">
    <source>
        <dbReference type="SAM" id="Coils"/>
    </source>
</evidence>
<feature type="domain" description="Phage capsid-like C-terminal" evidence="4">
    <location>
        <begin position="140"/>
        <end position="429"/>
    </location>
</feature>
<accession>A0A9X7R7J2</accession>
<reference evidence="5 6" key="1">
    <citation type="submission" date="2019-09" db="EMBL/GenBank/DDBJ databases">
        <title>Prosopis cineraria nodule microbiome.</title>
        <authorList>
            <person name="Chaluvadi S.R."/>
            <person name="Ali R."/>
            <person name="Wang X."/>
        </authorList>
    </citation>
    <scope>NUCLEOTIDE SEQUENCE [LARGE SCALE GENOMIC DNA]</scope>
    <source>
        <strain evidence="5 6">BG1</strain>
    </source>
</reference>
<dbReference type="SUPFAM" id="SSF56563">
    <property type="entry name" value="Major capsid protein gp5"/>
    <property type="match status" value="1"/>
</dbReference>
<dbReference type="EMBL" id="CP043626">
    <property type="protein sequence ID" value="QEY75788.1"/>
    <property type="molecule type" value="Genomic_DNA"/>
</dbReference>
<proteinExistence type="predicted"/>
<dbReference type="Proteomes" id="UP000326659">
    <property type="component" value="Chromosome"/>
</dbReference>
<dbReference type="KEGG" id="pden:F1C79_31500"/>
<dbReference type="InterPro" id="IPR054612">
    <property type="entry name" value="Phage_capsid-like_C"/>
</dbReference>
<dbReference type="Gene3D" id="3.30.2400.10">
    <property type="entry name" value="Major capsid protein gp5"/>
    <property type="match status" value="1"/>
</dbReference>
<protein>
    <submittedName>
        <fullName evidence="5">Phage major capsid protein</fullName>
    </submittedName>
</protein>
<evidence type="ECO:0000259" key="4">
    <source>
        <dbReference type="Pfam" id="PF05065"/>
    </source>
</evidence>
<dbReference type="RefSeq" id="WP_151189577.1">
    <property type="nucleotide sequence ID" value="NZ_CP043626.1"/>
</dbReference>
<dbReference type="AlphaFoldDB" id="A0A9X7R7J2"/>
<evidence type="ECO:0000313" key="6">
    <source>
        <dbReference type="Proteomes" id="UP000326659"/>
    </source>
</evidence>
<evidence type="ECO:0000256" key="1">
    <source>
        <dbReference type="ARBA" id="ARBA00004328"/>
    </source>
</evidence>
<dbReference type="InterPro" id="IPR024455">
    <property type="entry name" value="Phage_capsid"/>
</dbReference>
<evidence type="ECO:0000256" key="3">
    <source>
        <dbReference type="SAM" id="MobiDB-lite"/>
    </source>
</evidence>
<dbReference type="OrthoDB" id="6982310at2"/>